<organism evidence="2 3">
    <name type="scientific">Didymodactylos carnosus</name>
    <dbReference type="NCBI Taxonomy" id="1234261"/>
    <lineage>
        <taxon>Eukaryota</taxon>
        <taxon>Metazoa</taxon>
        <taxon>Spiralia</taxon>
        <taxon>Gnathifera</taxon>
        <taxon>Rotifera</taxon>
        <taxon>Eurotatoria</taxon>
        <taxon>Bdelloidea</taxon>
        <taxon>Philodinida</taxon>
        <taxon>Philodinidae</taxon>
        <taxon>Didymodactylos</taxon>
    </lineage>
</organism>
<dbReference type="AlphaFoldDB" id="A0A8S2X8M7"/>
<protein>
    <submittedName>
        <fullName evidence="2">Uncharacterized protein</fullName>
    </submittedName>
</protein>
<feature type="non-terminal residue" evidence="2">
    <location>
        <position position="1"/>
    </location>
</feature>
<evidence type="ECO:0000256" key="1">
    <source>
        <dbReference type="SAM" id="MobiDB-lite"/>
    </source>
</evidence>
<dbReference type="Proteomes" id="UP000682733">
    <property type="component" value="Unassembled WGS sequence"/>
</dbReference>
<reference evidence="2" key="1">
    <citation type="submission" date="2021-02" db="EMBL/GenBank/DDBJ databases">
        <authorList>
            <person name="Nowell W R."/>
        </authorList>
    </citation>
    <scope>NUCLEOTIDE SEQUENCE</scope>
</reference>
<feature type="region of interest" description="Disordered" evidence="1">
    <location>
        <begin position="1"/>
        <end position="26"/>
    </location>
</feature>
<comment type="caution">
    <text evidence="2">The sequence shown here is derived from an EMBL/GenBank/DDBJ whole genome shotgun (WGS) entry which is preliminary data.</text>
</comment>
<proteinExistence type="predicted"/>
<name>A0A8S2X8M7_9BILA</name>
<evidence type="ECO:0000313" key="2">
    <source>
        <dbReference type="EMBL" id="CAF4485017.1"/>
    </source>
</evidence>
<evidence type="ECO:0000313" key="3">
    <source>
        <dbReference type="Proteomes" id="UP000682733"/>
    </source>
</evidence>
<sequence>MTIFEERSGRTQRALKRKSLPGPLSGSDWTEDTLISYNINFAPVDELEHLLVQKVPDLSDRAKALVTACLAISSDNLAYRMFPKDPNAMWLAKLIYLATVGFGK</sequence>
<accession>A0A8S2X8M7</accession>
<gene>
    <name evidence="2" type="ORF">TMI583_LOCUS47313</name>
</gene>
<dbReference type="EMBL" id="CAJOBA010091159">
    <property type="protein sequence ID" value="CAF4485017.1"/>
    <property type="molecule type" value="Genomic_DNA"/>
</dbReference>